<feature type="compositionally biased region" description="Polar residues" evidence="1">
    <location>
        <begin position="1"/>
        <end position="14"/>
    </location>
</feature>
<sequence>MASLTEFKSQNSDTYPDDDDASTISKGDAADVTTALLRSASPLGQPEIRKRFWFSRGEVGDSEAVATQRSNIDHVQNGKTSIDSTPRPGGHGLRSAV</sequence>
<evidence type="ECO:0000313" key="2">
    <source>
        <dbReference type="EMBL" id="KEZ41930.1"/>
    </source>
</evidence>
<reference evidence="2 3" key="1">
    <citation type="journal article" date="2014" name="Genome Announc.">
        <title>Draft genome sequence of the pathogenic fungus Scedosporium apiospermum.</title>
        <authorList>
            <person name="Vandeputte P."/>
            <person name="Ghamrawi S."/>
            <person name="Rechenmann M."/>
            <person name="Iltis A."/>
            <person name="Giraud S."/>
            <person name="Fleury M."/>
            <person name="Thornton C."/>
            <person name="Delhaes L."/>
            <person name="Meyer W."/>
            <person name="Papon N."/>
            <person name="Bouchara J.P."/>
        </authorList>
    </citation>
    <scope>NUCLEOTIDE SEQUENCE [LARGE SCALE GENOMIC DNA]</scope>
    <source>
        <strain evidence="2 3">IHEM 14462</strain>
    </source>
</reference>
<evidence type="ECO:0000256" key="1">
    <source>
        <dbReference type="SAM" id="MobiDB-lite"/>
    </source>
</evidence>
<feature type="region of interest" description="Disordered" evidence="1">
    <location>
        <begin position="63"/>
        <end position="97"/>
    </location>
</feature>
<protein>
    <submittedName>
        <fullName evidence="2">Uncharacterized protein</fullName>
    </submittedName>
</protein>
<proteinExistence type="predicted"/>
<dbReference type="HOGENOM" id="CLU_2347888_0_0_1"/>
<dbReference type="Proteomes" id="UP000028545">
    <property type="component" value="Unassembled WGS sequence"/>
</dbReference>
<feature type="compositionally biased region" description="Polar residues" evidence="1">
    <location>
        <begin position="65"/>
        <end position="84"/>
    </location>
</feature>
<accession>A0A084G3L8</accession>
<dbReference type="GeneID" id="27725559"/>
<dbReference type="AlphaFoldDB" id="A0A084G3L8"/>
<dbReference type="EMBL" id="JOWA01000104">
    <property type="protein sequence ID" value="KEZ41930.1"/>
    <property type="molecule type" value="Genomic_DNA"/>
</dbReference>
<keyword evidence="3" id="KW-1185">Reference proteome</keyword>
<evidence type="ECO:0000313" key="3">
    <source>
        <dbReference type="Proteomes" id="UP000028545"/>
    </source>
</evidence>
<gene>
    <name evidence="2" type="ORF">SAPIO_CDS6487</name>
</gene>
<comment type="caution">
    <text evidence="2">The sequence shown here is derived from an EMBL/GenBank/DDBJ whole genome shotgun (WGS) entry which is preliminary data.</text>
</comment>
<dbReference type="KEGG" id="sapo:SAPIO_CDS6487"/>
<feature type="region of interest" description="Disordered" evidence="1">
    <location>
        <begin position="1"/>
        <end position="26"/>
    </location>
</feature>
<dbReference type="RefSeq" id="XP_016641729.1">
    <property type="nucleotide sequence ID" value="XM_016788576.1"/>
</dbReference>
<name>A0A084G3L8_PSEDA</name>
<organism evidence="2 3">
    <name type="scientific">Pseudallescheria apiosperma</name>
    <name type="common">Scedosporium apiospermum</name>
    <dbReference type="NCBI Taxonomy" id="563466"/>
    <lineage>
        <taxon>Eukaryota</taxon>
        <taxon>Fungi</taxon>
        <taxon>Dikarya</taxon>
        <taxon>Ascomycota</taxon>
        <taxon>Pezizomycotina</taxon>
        <taxon>Sordariomycetes</taxon>
        <taxon>Hypocreomycetidae</taxon>
        <taxon>Microascales</taxon>
        <taxon>Microascaceae</taxon>
        <taxon>Scedosporium</taxon>
    </lineage>
</organism>
<dbReference type="VEuPathDB" id="FungiDB:SAPIO_CDS6487"/>